<dbReference type="PANTHER" id="PTHR32522">
    <property type="match status" value="1"/>
</dbReference>
<keyword evidence="4 6" id="KW-1133">Transmembrane helix</keyword>
<keyword evidence="2" id="KW-1003">Cell membrane</keyword>
<feature type="transmembrane region" description="Helical" evidence="6">
    <location>
        <begin position="460"/>
        <end position="482"/>
    </location>
</feature>
<dbReference type="Proteomes" id="UP000321408">
    <property type="component" value="Chromosome"/>
</dbReference>
<dbReference type="KEGG" id="psyt:DSAG12_01729"/>
<organism evidence="8 9">
    <name type="scientific">Promethearchaeum syntrophicum</name>
    <dbReference type="NCBI Taxonomy" id="2594042"/>
    <lineage>
        <taxon>Archaea</taxon>
        <taxon>Promethearchaeati</taxon>
        <taxon>Promethearchaeota</taxon>
        <taxon>Promethearchaeia</taxon>
        <taxon>Promethearchaeales</taxon>
        <taxon>Promethearchaeaceae</taxon>
        <taxon>Promethearchaeum</taxon>
    </lineage>
</organism>
<evidence type="ECO:0000256" key="2">
    <source>
        <dbReference type="ARBA" id="ARBA00022475"/>
    </source>
</evidence>
<evidence type="ECO:0000313" key="8">
    <source>
        <dbReference type="EMBL" id="QEE15902.1"/>
    </source>
</evidence>
<keyword evidence="9" id="KW-1185">Reference proteome</keyword>
<accession>A0A5B9D9X2</accession>
<dbReference type="AlphaFoldDB" id="A0A5B9D9X2"/>
<evidence type="ECO:0000313" key="9">
    <source>
        <dbReference type="Proteomes" id="UP000321408"/>
    </source>
</evidence>
<gene>
    <name evidence="8" type="ORF">DSAG12_01729</name>
</gene>
<feature type="domain" description="ABC3 transporter permease C-terminal" evidence="7">
    <location>
        <begin position="871"/>
        <end position="989"/>
    </location>
</feature>
<reference evidence="8 9" key="2">
    <citation type="journal article" date="2024" name="Int. J. Syst. Evol. Microbiol.">
        <title>Promethearchaeum syntrophicum gen. nov., sp. nov., an anaerobic, obligately syntrophic archaeon, the first isolate of the lineage 'Asgard' archaea, and proposal of the new archaeal phylum Promethearchaeota phyl. nov. and kingdom Promethearchaeati regn. nov.</title>
        <authorList>
            <person name="Imachi H."/>
            <person name="Nobu M.K."/>
            <person name="Kato S."/>
            <person name="Takaki Y."/>
            <person name="Miyazaki M."/>
            <person name="Miyata M."/>
            <person name="Ogawara M."/>
            <person name="Saito Y."/>
            <person name="Sakai S."/>
            <person name="Tahara Y.O."/>
            <person name="Takano Y."/>
            <person name="Tasumi E."/>
            <person name="Uematsu K."/>
            <person name="Yoshimura T."/>
            <person name="Itoh T."/>
            <person name="Ohkuma M."/>
            <person name="Takai K."/>
        </authorList>
    </citation>
    <scope>NUCLEOTIDE SEQUENCE [LARGE SCALE GENOMIC DNA]</scope>
    <source>
        <strain evidence="8 9">MK-D1</strain>
    </source>
</reference>
<evidence type="ECO:0000259" key="7">
    <source>
        <dbReference type="Pfam" id="PF02687"/>
    </source>
</evidence>
<feature type="transmembrane region" description="Helical" evidence="6">
    <location>
        <begin position="304"/>
        <end position="327"/>
    </location>
</feature>
<dbReference type="PANTHER" id="PTHR32522:SF5">
    <property type="entry name" value="ABC3 TRANSPORTER PERMEASE PROTEIN DOMAIN-CONTAINING PROTEIN"/>
    <property type="match status" value="1"/>
</dbReference>
<dbReference type="GO" id="GO:0005524">
    <property type="term" value="F:ATP binding"/>
    <property type="evidence" value="ECO:0007669"/>
    <property type="project" value="UniProtKB-KW"/>
</dbReference>
<dbReference type="InterPro" id="IPR003838">
    <property type="entry name" value="ABC3_permease_C"/>
</dbReference>
<keyword evidence="5 6" id="KW-0472">Membrane</keyword>
<feature type="transmembrane region" description="Helical" evidence="6">
    <location>
        <begin position="551"/>
        <end position="570"/>
    </location>
</feature>
<feature type="transmembrane region" description="Helical" evidence="6">
    <location>
        <begin position="871"/>
        <end position="893"/>
    </location>
</feature>
<evidence type="ECO:0000256" key="3">
    <source>
        <dbReference type="ARBA" id="ARBA00022692"/>
    </source>
</evidence>
<dbReference type="RefSeq" id="WP_147662798.1">
    <property type="nucleotide sequence ID" value="NZ_CP042905.2"/>
</dbReference>
<protein>
    <submittedName>
        <fullName evidence="8">ABC transporter permease</fullName>
    </submittedName>
</protein>
<feature type="transmembrane region" description="Helical" evidence="6">
    <location>
        <begin position="494"/>
        <end position="521"/>
    </location>
</feature>
<evidence type="ECO:0000256" key="4">
    <source>
        <dbReference type="ARBA" id="ARBA00022989"/>
    </source>
</evidence>
<feature type="transmembrane region" description="Helical" evidence="6">
    <location>
        <begin position="406"/>
        <end position="425"/>
    </location>
</feature>
<feature type="transmembrane region" description="Helical" evidence="6">
    <location>
        <begin position="954"/>
        <end position="981"/>
    </location>
</feature>
<evidence type="ECO:0000256" key="6">
    <source>
        <dbReference type="SAM" id="Phobius"/>
    </source>
</evidence>
<dbReference type="GO" id="GO:0005886">
    <property type="term" value="C:plasma membrane"/>
    <property type="evidence" value="ECO:0007669"/>
    <property type="project" value="UniProtKB-SubCell"/>
</dbReference>
<name>A0A5B9D9X2_9ARCH</name>
<evidence type="ECO:0000256" key="1">
    <source>
        <dbReference type="ARBA" id="ARBA00004651"/>
    </source>
</evidence>
<feature type="transmembrane region" description="Helical" evidence="6">
    <location>
        <begin position="30"/>
        <end position="58"/>
    </location>
</feature>
<dbReference type="EMBL" id="CP042905">
    <property type="protein sequence ID" value="QEE15902.1"/>
    <property type="molecule type" value="Genomic_DNA"/>
</dbReference>
<comment type="subcellular location">
    <subcellularLocation>
        <location evidence="1">Cell membrane</location>
        <topology evidence="1">Multi-pass membrane protein</topology>
    </subcellularLocation>
</comment>
<feature type="transmembrane region" description="Helical" evidence="6">
    <location>
        <begin position="914"/>
        <end position="942"/>
    </location>
</feature>
<keyword evidence="3 6" id="KW-0812">Transmembrane</keyword>
<evidence type="ECO:0000256" key="5">
    <source>
        <dbReference type="ARBA" id="ARBA00023136"/>
    </source>
</evidence>
<dbReference type="GeneID" id="41329722"/>
<feature type="transmembrane region" description="Helical" evidence="6">
    <location>
        <begin position="348"/>
        <end position="375"/>
    </location>
</feature>
<sequence length="998" mass="111823">MKFQRKKGNKGISVFNYALQDLSRDRVKTIFGIAGITISLFLLTMIGCLADSLAFSYLDQATIESGSSDIQFSKISSQTDLNFDPYFPENIIEERLKNIDEIDNFYPRIMYITAASFPDPTLDNLTVTKNLFTYGIKTTLEQNSGKMGNLWICKDNEEYERSEEIFQGPIQSGNVVLTRGAAKLFHIRMGDYITIQFASSKQQYYVQTIVDQDLRFPRTQSSIILFELPDAQHIFKQEGKVNYVHATLKNQELVYDTRDNTKTLQNLREIAEKIQIEVGFDYLVSLPKMDQMAQNDLQTMMMDMTFSFITFFSMLITGILINSILSASVEERIREFGVLRVLGAKKLFTFKMVLVSGFIMAVVGTVIGTLIAAFAGPPLLNLLFNDLEIIDTGYFTIKFIILPETILRSFLIGIIITTVISIIPARHAGKVIISNAIDPARRTSVEEYKLKKEGSANVKVILIGIALGIVGAFIFLVLPRLLSGGSGTNITNYVLVGLLLAVLMGLVFISIGLVPVFEAIISQLLRPFIKKYYSIYKINLYRYRRRNYGNIVMFALTFSFIFFISSVLAMDSANSAVYFQFQYGSDLIISNTGNFEAENVVDFKLLEDLEQIPGIKTTSGMMMNSFDITKIFSMIFRAGEEGIGAFDFDALFGTIPKLGTFAGDMGDYQNFMCSLLAIDENYYDVVDRNMLLWDSETESSDESIETMLNTENSCIISKVLADNLGVYELPAEIRLSTFDPAIESNPNDPNYNNIDQVMNISVLTVVGVSTGLPGMNSFKSSELSLFLGPGVLLNMEDYSKIMNWGAPNEPESGIDKILINLVDNSYENVVEMKSYLENYFEDDYSFIIDDAVSKITLIQDMNQTSSIVMEVILFFSVLVSLFGLLTSMYSTLLERMFEIGILRAMGLKPIDVRYMLMAESFTVMMSSGTLGAIVGWFIAYLLQINVSTLTEVPIVSAINVGTLLSTYLISIGISVIGMIIITRRVEKMSIIDVLRSTF</sequence>
<reference evidence="8 9" key="1">
    <citation type="journal article" date="2020" name="Nature">
        <title>Isolation of an archaeon at the prokaryote-eukaryote interface.</title>
        <authorList>
            <person name="Imachi H."/>
            <person name="Nobu M.K."/>
            <person name="Nakahara N."/>
            <person name="Morono Y."/>
            <person name="Ogawara M."/>
            <person name="Takaki Y."/>
            <person name="Takano Y."/>
            <person name="Uematsu K."/>
            <person name="Ikuta T."/>
            <person name="Ito M."/>
            <person name="Matsui Y."/>
            <person name="Miyazaki M."/>
            <person name="Murata K."/>
            <person name="Saito Y."/>
            <person name="Sakai S."/>
            <person name="Song C."/>
            <person name="Tasumi E."/>
            <person name="Yamanaka Y."/>
            <person name="Yamaguchi T."/>
            <person name="Kamagata Y."/>
            <person name="Tamaki H."/>
            <person name="Takai K."/>
        </authorList>
    </citation>
    <scope>NUCLEOTIDE SEQUENCE [LARGE SCALE GENOMIC DNA]</scope>
    <source>
        <strain evidence="8 9">MK-D1</strain>
    </source>
</reference>
<feature type="domain" description="ABC3 transporter permease C-terminal" evidence="7">
    <location>
        <begin position="308"/>
        <end position="430"/>
    </location>
</feature>
<proteinExistence type="predicted"/>
<dbReference type="Pfam" id="PF02687">
    <property type="entry name" value="FtsX"/>
    <property type="match status" value="2"/>
</dbReference>